<evidence type="ECO:0000313" key="4">
    <source>
        <dbReference type="EMBL" id="POR38076.1"/>
    </source>
</evidence>
<feature type="non-terminal residue" evidence="4">
    <location>
        <position position="85"/>
    </location>
</feature>
<evidence type="ECO:0000313" key="5">
    <source>
        <dbReference type="Proteomes" id="UP000237481"/>
    </source>
</evidence>
<comment type="caution">
    <text evidence="4">The sequence shown here is derived from an EMBL/GenBank/DDBJ whole genome shotgun (WGS) entry which is preliminary data.</text>
</comment>
<dbReference type="InterPro" id="IPR052254">
    <property type="entry name" value="CUL4-DDB1_E3_ligase_receptor"/>
</dbReference>
<accession>A0A2S4L6K0</accession>
<dbReference type="AlphaFoldDB" id="A0A2S4L6K0"/>
<evidence type="ECO:0000256" key="1">
    <source>
        <dbReference type="ARBA" id="ARBA00022574"/>
    </source>
</evidence>
<keyword evidence="5" id="KW-1185">Reference proteome</keyword>
<organism evidence="4 5">
    <name type="scientific">Tolypocladium paradoxum</name>
    <dbReference type="NCBI Taxonomy" id="94208"/>
    <lineage>
        <taxon>Eukaryota</taxon>
        <taxon>Fungi</taxon>
        <taxon>Dikarya</taxon>
        <taxon>Ascomycota</taxon>
        <taxon>Pezizomycotina</taxon>
        <taxon>Sordariomycetes</taxon>
        <taxon>Hypocreomycetidae</taxon>
        <taxon>Hypocreales</taxon>
        <taxon>Ophiocordycipitaceae</taxon>
        <taxon>Tolypocladium</taxon>
    </lineage>
</organism>
<gene>
    <name evidence="4" type="ORF">TPAR_01734</name>
</gene>
<protein>
    <submittedName>
        <fullName evidence="4">Plasma membrane ATPase</fullName>
    </submittedName>
</protein>
<feature type="compositionally biased region" description="Low complexity" evidence="3">
    <location>
        <begin position="25"/>
        <end position="35"/>
    </location>
</feature>
<dbReference type="GO" id="GO:0080008">
    <property type="term" value="C:Cul4-RING E3 ubiquitin ligase complex"/>
    <property type="evidence" value="ECO:0007669"/>
    <property type="project" value="TreeGrafter"/>
</dbReference>
<keyword evidence="1" id="KW-0853">WD repeat</keyword>
<sequence>MPVEIPGYYYDEAKKKYFKIEKSHTAPSSASWSSDSVKKRKAEDATRQAARHRAHLVRNHIKRHGGLGRDVVASGLLAREAERRR</sequence>
<dbReference type="Proteomes" id="UP000237481">
    <property type="component" value="Unassembled WGS sequence"/>
</dbReference>
<dbReference type="OrthoDB" id="128867at2759"/>
<feature type="region of interest" description="Disordered" evidence="3">
    <location>
        <begin position="23"/>
        <end position="52"/>
    </location>
</feature>
<keyword evidence="2" id="KW-0677">Repeat</keyword>
<reference evidence="4 5" key="1">
    <citation type="submission" date="2018-01" db="EMBL/GenBank/DDBJ databases">
        <title>Harnessing the power of phylogenomics to disentangle the directionality and signatures of interkingdom host jumping in the parasitic fungal genus Tolypocladium.</title>
        <authorList>
            <person name="Quandt C.A."/>
            <person name="Patterson W."/>
            <person name="Spatafora J.W."/>
        </authorList>
    </citation>
    <scope>NUCLEOTIDE SEQUENCE [LARGE SCALE GENOMIC DNA]</scope>
    <source>
        <strain evidence="4 5">NRBC 100945</strain>
    </source>
</reference>
<dbReference type="PANTHER" id="PTHR44472:SF1">
    <property type="entry name" value="DDB1 AND CUL4 ASSOCIATED FACTOR 4"/>
    <property type="match status" value="1"/>
</dbReference>
<name>A0A2S4L6K0_9HYPO</name>
<dbReference type="PANTHER" id="PTHR44472">
    <property type="entry name" value="DDB1- AND CUL4-ASSOCIATED FACTOR 4-RELATED"/>
    <property type="match status" value="1"/>
</dbReference>
<dbReference type="EMBL" id="PKSG01000173">
    <property type="protein sequence ID" value="POR38076.1"/>
    <property type="molecule type" value="Genomic_DNA"/>
</dbReference>
<proteinExistence type="predicted"/>
<evidence type="ECO:0000256" key="2">
    <source>
        <dbReference type="ARBA" id="ARBA00022737"/>
    </source>
</evidence>
<dbReference type="STRING" id="94208.A0A2S4L6K0"/>
<evidence type="ECO:0000256" key="3">
    <source>
        <dbReference type="SAM" id="MobiDB-lite"/>
    </source>
</evidence>